<gene>
    <name evidence="1" type="ORF">NCS57_00708400</name>
</gene>
<name>A0ACC0QZ74_9HYPO</name>
<proteinExistence type="predicted"/>
<dbReference type="Proteomes" id="UP001065298">
    <property type="component" value="Chromosome 5"/>
</dbReference>
<protein>
    <submittedName>
        <fullName evidence="1">Uncharacterized protein</fullName>
    </submittedName>
</protein>
<sequence length="530" mass="61872">MLMNFETRDQIDKPGPVNAQEQSPFFQKIIPDVRRLIYLEAFGSRSVHVVPGRRINAPEYFLYTCRQPDDAPPHSECPDVGEEKCRLSTNLLYTCQMAYNEGATLLFKSNKLLFSDQTDCSFFFHLVPDSFQNSVRSLDVCVQFHYYDTHLIQPMCEMLSNWTGDFKLRMRWDIDHVRRKKRYDNFNTALAAIQQLMKNPRVRPKFWAPKMLEDGMWLVLEKDDRPRLEFVKDESEPDPNDGEGDDDGEEDEDEDEDEFSECRVQDGSPFFTKFPPEIRRCIYRETFGDRRVHIVSKETHYINPQKNMSTIVSRRWTHHVCIREILDNDDAIHPHHEDKDKSCRLATQIFRTCKQAFEEGFNLLYTSNVFAFDGGHNMSHFQDTFRTASLIRYIEVYSNTMVFGGDDVRPMAGELDTITQALEKRQTPVELRINFSVKSSPNYDPRKAEEITHERAMGSLVACFAGEFLDVFFGVDRCRLDIDLHYKLKDGFEYSLERVAPVGLGTPPVNITFFHYADEEDEESDEETED</sequence>
<organism evidence="1 2">
    <name type="scientific">Fusarium keratoplasticum</name>
    <dbReference type="NCBI Taxonomy" id="1328300"/>
    <lineage>
        <taxon>Eukaryota</taxon>
        <taxon>Fungi</taxon>
        <taxon>Dikarya</taxon>
        <taxon>Ascomycota</taxon>
        <taxon>Pezizomycotina</taxon>
        <taxon>Sordariomycetes</taxon>
        <taxon>Hypocreomycetidae</taxon>
        <taxon>Hypocreales</taxon>
        <taxon>Nectriaceae</taxon>
        <taxon>Fusarium</taxon>
        <taxon>Fusarium solani species complex</taxon>
    </lineage>
</organism>
<evidence type="ECO:0000313" key="1">
    <source>
        <dbReference type="EMBL" id="KAI8668952.1"/>
    </source>
</evidence>
<evidence type="ECO:0000313" key="2">
    <source>
        <dbReference type="Proteomes" id="UP001065298"/>
    </source>
</evidence>
<dbReference type="EMBL" id="CM046507">
    <property type="protein sequence ID" value="KAI8668952.1"/>
    <property type="molecule type" value="Genomic_DNA"/>
</dbReference>
<keyword evidence="2" id="KW-1185">Reference proteome</keyword>
<comment type="caution">
    <text evidence="1">The sequence shown here is derived from an EMBL/GenBank/DDBJ whole genome shotgun (WGS) entry which is preliminary data.</text>
</comment>
<reference evidence="1" key="1">
    <citation type="submission" date="2022-06" db="EMBL/GenBank/DDBJ databases">
        <title>Fusarium solani species complex genomes reveal bases of compartmentalisation and animal pathogenesis.</title>
        <authorList>
            <person name="Tsai I.J."/>
        </authorList>
    </citation>
    <scope>NUCLEOTIDE SEQUENCE</scope>
    <source>
        <strain evidence="1">Fu6.1</strain>
    </source>
</reference>
<accession>A0ACC0QZ74</accession>